<feature type="compositionally biased region" description="Polar residues" evidence="1">
    <location>
        <begin position="296"/>
        <end position="305"/>
    </location>
</feature>
<reference evidence="2 3" key="1">
    <citation type="submission" date="2019-06" db="EMBL/GenBank/DDBJ databases">
        <authorList>
            <person name="Palmer J.M."/>
        </authorList>
    </citation>
    <scope>NUCLEOTIDE SEQUENCE [LARGE SCALE GENOMIC DNA]</scope>
    <source>
        <strain evidence="2 3">TWF102</strain>
    </source>
</reference>
<comment type="caution">
    <text evidence="2">The sequence shown here is derived from an EMBL/GenBank/DDBJ whole genome shotgun (WGS) entry which is preliminary data.</text>
</comment>
<evidence type="ECO:0000313" key="2">
    <source>
        <dbReference type="EMBL" id="KAF3097394.1"/>
    </source>
</evidence>
<feature type="region of interest" description="Disordered" evidence="1">
    <location>
        <begin position="1308"/>
        <end position="1331"/>
    </location>
</feature>
<name>A0A7C8N7K3_ORBOL</name>
<protein>
    <submittedName>
        <fullName evidence="2">Uncharacterized protein</fullName>
    </submittedName>
</protein>
<evidence type="ECO:0000313" key="3">
    <source>
        <dbReference type="Proteomes" id="UP000475325"/>
    </source>
</evidence>
<feature type="compositionally biased region" description="Basic and acidic residues" evidence="1">
    <location>
        <begin position="1310"/>
        <end position="1324"/>
    </location>
</feature>
<gene>
    <name evidence="2" type="ORF">TWF102_006373</name>
</gene>
<dbReference type="EMBL" id="WIQW01000034">
    <property type="protein sequence ID" value="KAF3097394.1"/>
    <property type="molecule type" value="Genomic_DNA"/>
</dbReference>
<feature type="region of interest" description="Disordered" evidence="1">
    <location>
        <begin position="286"/>
        <end position="316"/>
    </location>
</feature>
<accession>A0A7C8N7K3</accession>
<dbReference type="Proteomes" id="UP000475325">
    <property type="component" value="Unassembled WGS sequence"/>
</dbReference>
<evidence type="ECO:0000256" key="1">
    <source>
        <dbReference type="SAM" id="MobiDB-lite"/>
    </source>
</evidence>
<sequence length="1331" mass="149109">MLQSILQYFPRPTSEIYKMSLAKVRKTVFNPLLQTEGDVSDYLRSLPNSNGTAHPFLESLLLLENDEIQNINISDKSEDYFFSATDLNTLSETITTRIELFNALEAFKDYQIISLVNPYLEVPFVAGQMSIVVLSVRMPTYYDFCLGKADGSMVLYCNRTQHSLPGIEHSGDINEGTTLLHHIVFKEEMAEEPFALFVSGYSSTALYRFKEQNPAVTICDHHAKIMYVVPVPLDQATIGDATICVPVVGRRRGDKVCYSVLPTAVTSNQVASGSNLGGDTLTRAIAREPPAPAPPQTGTQESGTAQKHEKKKSKTDDAAIENLTIVEVDTEKPLFVTEEGCKFPECAKGKGGNYITYFQGITVHSEEPADVDTSDKKVVLPCVLGNPLEGSMILALGKPFKGAKVNYPQYKRLFDKAPLVVLTVSDRMTDQARVLNPDIRCNGLFIVQTTTPLPSQNTVSVEDILNDIKVNAITSLAGPQSIIVIQLGDRYYFYRGIRWTGIFEEIPKFGEDITETIEEIIVSSSARALLDMPSDAPRHPWTNIVSIEGDTKVYFRGTVCSTDDLYTNFTSLKVEELEQFKPDILDTLAQAQVVLSPKELPAFTSKLQNSLKGMMDQLIAPAKKEYIDHLLASGGKDRDPKLMEKYRRAEKQAKVAFQWLIDALGALVSSRISSTRKYDLKQMIRKQKILDNVAASKDMTYESLASLLEEHCSDIGMVIANVEEEEFKTLLGKVRESTLLPHLQQITNRESNVCSLDDRVQYLSGLDSGIILPMSQDGHVGPLARNKGELALSFPYGVSKNESGSAFAFACFDQFINIKHPYSQFWVELCNLHHVSMFRILQRGTVTSAIQSREFQIPPASKDLGFLLAYALTDAMKSLAATRSGIPKEAKFGEEVDTTTKMMRGLFGYLMTMLAAGVQPMSMAWQMLSKTTTLEAPPKEEFWLYARIIELFPYTAWPQAQFKKNVRLLVARLLRKQVTDPVTKLLRESMNEMKQDEIRDRIAKRNVVLKWSEVALDILSKLLLGDFKGKDEVVKGIADRMVALVPKEEYSRRRGKRGLDRVMRAFKRLKETGDITKVDIETRKAAAQLYAKRAASLKELKGKLWEAAESGSTEAEKVYHQLQEKAQEIARRFNVEKVEIQNRKNITTILEKLNAGEELEKRTILSLLKCDAEIYRDPWMVGKPQEPEPSKMYLAHYIMTEEAVEMDETKSQEMISEKPKSLDQRLSSLPGGEKAGKLALVVAQLKTIEEFLKISKLPGEDFMVMFRFSSGNTEEEVETLKKALVEYLEGWADVVAAEGRVMNMLRGPKGHSEDKEIAEVDAKAGVETSSQ</sequence>
<organism evidence="2 3">
    <name type="scientific">Orbilia oligospora</name>
    <name type="common">Nematode-trapping fungus</name>
    <name type="synonym">Arthrobotrys oligospora</name>
    <dbReference type="NCBI Taxonomy" id="2813651"/>
    <lineage>
        <taxon>Eukaryota</taxon>
        <taxon>Fungi</taxon>
        <taxon>Dikarya</taxon>
        <taxon>Ascomycota</taxon>
        <taxon>Pezizomycotina</taxon>
        <taxon>Orbiliomycetes</taxon>
        <taxon>Orbiliales</taxon>
        <taxon>Orbiliaceae</taxon>
        <taxon>Orbilia</taxon>
    </lineage>
</organism>
<proteinExistence type="predicted"/>